<accession>A0A8J7F4M2</accession>
<keyword evidence="2" id="KW-1185">Reference proteome</keyword>
<dbReference type="Pfam" id="PF11832">
    <property type="entry name" value="DUF3352"/>
    <property type="match status" value="1"/>
</dbReference>
<comment type="caution">
    <text evidence="1">The sequence shown here is derived from an EMBL/GenBank/DDBJ whole genome shotgun (WGS) entry which is preliminary data.</text>
</comment>
<protein>
    <submittedName>
        <fullName evidence="1">DUF3352 domain-containing protein</fullName>
    </submittedName>
</protein>
<dbReference type="RefSeq" id="WP_193922959.1">
    <property type="nucleotide sequence ID" value="NZ_JADEWL010000080.1"/>
</dbReference>
<organism evidence="1 2">
    <name type="scientific">Plectonema cf. radiosum LEGE 06105</name>
    <dbReference type="NCBI Taxonomy" id="945769"/>
    <lineage>
        <taxon>Bacteria</taxon>
        <taxon>Bacillati</taxon>
        <taxon>Cyanobacteriota</taxon>
        <taxon>Cyanophyceae</taxon>
        <taxon>Oscillatoriophycideae</taxon>
        <taxon>Oscillatoriales</taxon>
        <taxon>Microcoleaceae</taxon>
        <taxon>Plectonema</taxon>
    </lineage>
</organism>
<gene>
    <name evidence="1" type="ORF">IQ247_20375</name>
</gene>
<dbReference type="Proteomes" id="UP000620559">
    <property type="component" value="Unassembled WGS sequence"/>
</dbReference>
<dbReference type="EMBL" id="JADEWL010000080">
    <property type="protein sequence ID" value="MBE9214995.1"/>
    <property type="molecule type" value="Genomic_DNA"/>
</dbReference>
<name>A0A8J7F4M2_9CYAN</name>
<dbReference type="PROSITE" id="PS51257">
    <property type="entry name" value="PROKAR_LIPOPROTEIN"/>
    <property type="match status" value="1"/>
</dbReference>
<dbReference type="InterPro" id="IPR021787">
    <property type="entry name" value="DUF3352"/>
</dbReference>
<sequence length="548" mass="60191">MNRFISQKLLIRFLAASFIVLLLTGITGCNRLSQNSLNLLSQPSATVFVSKQAPIMVSMLVNPNRFDALDGEIKLSKLKTNLFANTGLDYQKDVQPWLGNQVTLAVTTDDIDRDLANGKQPGYLIALTTKDATQSREFIELLFSKRVLAGTSLVVEQYKGVKLIGDTPETGEIKKPLAATVVGDNFVLFANDAKILREAVNNLQAPGLSLASLDKYQQAIKQLGNKTQAVTFLNLPAVAKWQGLNLSSPLTYNNQLISLATKSPGLLAETSLLADSPIPSAEELSEKIAALSYIPPTSGLVIAGKDLSNLDNSNVGLFWQQTYSVISGDSGKNAASQITQPLNNLQKSWGINLKKDIFSWVKGEYAIALLPNTENKTLEWVFVTEKSSTTPSDISHLDEIAVQNGLTVSQINLNEQKIYAWTQLTTTGNKASNFSIQAKVLGAHTSKDNYEIFTSSIELMDEVLNNKENFFNDNHNFQKSIAAIPQPNQGYIFIDWTKSQNFIENQLPILKLVEIIGKPFFDKLQSLTISSYDSNSNLLKAGAVFLFN</sequence>
<evidence type="ECO:0000313" key="1">
    <source>
        <dbReference type="EMBL" id="MBE9214995.1"/>
    </source>
</evidence>
<proteinExistence type="predicted"/>
<dbReference type="AlphaFoldDB" id="A0A8J7F4M2"/>
<evidence type="ECO:0000313" key="2">
    <source>
        <dbReference type="Proteomes" id="UP000620559"/>
    </source>
</evidence>
<reference evidence="1" key="1">
    <citation type="submission" date="2020-10" db="EMBL/GenBank/DDBJ databases">
        <authorList>
            <person name="Castelo-Branco R."/>
            <person name="Eusebio N."/>
            <person name="Adriana R."/>
            <person name="Vieira A."/>
            <person name="Brugerolle De Fraissinette N."/>
            <person name="Rezende De Castro R."/>
            <person name="Schneider M.P."/>
            <person name="Vasconcelos V."/>
            <person name="Leao P.N."/>
        </authorList>
    </citation>
    <scope>NUCLEOTIDE SEQUENCE</scope>
    <source>
        <strain evidence="1">LEGE 06105</strain>
    </source>
</reference>